<keyword evidence="2" id="KW-1185">Reference proteome</keyword>
<name>A0ABS8TLZ6_DATST</name>
<sequence length="70" mass="8136">KQLTLIQHKGVKSFNKVLRQVDSAAARDEISNNDLDFKTPIPFCPHDSKKSYHSFSERIINMLKFFLDRA</sequence>
<evidence type="ECO:0000313" key="1">
    <source>
        <dbReference type="EMBL" id="MCD7471557.1"/>
    </source>
</evidence>
<organism evidence="1 2">
    <name type="scientific">Datura stramonium</name>
    <name type="common">Jimsonweed</name>
    <name type="synonym">Common thornapple</name>
    <dbReference type="NCBI Taxonomy" id="4076"/>
    <lineage>
        <taxon>Eukaryota</taxon>
        <taxon>Viridiplantae</taxon>
        <taxon>Streptophyta</taxon>
        <taxon>Embryophyta</taxon>
        <taxon>Tracheophyta</taxon>
        <taxon>Spermatophyta</taxon>
        <taxon>Magnoliopsida</taxon>
        <taxon>eudicotyledons</taxon>
        <taxon>Gunneridae</taxon>
        <taxon>Pentapetalae</taxon>
        <taxon>asterids</taxon>
        <taxon>lamiids</taxon>
        <taxon>Solanales</taxon>
        <taxon>Solanaceae</taxon>
        <taxon>Solanoideae</taxon>
        <taxon>Datureae</taxon>
        <taxon>Datura</taxon>
    </lineage>
</organism>
<dbReference type="Proteomes" id="UP000823775">
    <property type="component" value="Unassembled WGS sequence"/>
</dbReference>
<proteinExistence type="predicted"/>
<reference evidence="1 2" key="1">
    <citation type="journal article" date="2021" name="BMC Genomics">
        <title>Datura genome reveals duplications of psychoactive alkaloid biosynthetic genes and high mutation rate following tissue culture.</title>
        <authorList>
            <person name="Rajewski A."/>
            <person name="Carter-House D."/>
            <person name="Stajich J."/>
            <person name="Litt A."/>
        </authorList>
    </citation>
    <scope>NUCLEOTIDE SEQUENCE [LARGE SCALE GENOMIC DNA]</scope>
    <source>
        <strain evidence="1">AR-01</strain>
    </source>
</reference>
<evidence type="ECO:0000313" key="2">
    <source>
        <dbReference type="Proteomes" id="UP000823775"/>
    </source>
</evidence>
<accession>A0ABS8TLZ6</accession>
<gene>
    <name evidence="1" type="ORF">HAX54_012054</name>
</gene>
<protein>
    <submittedName>
        <fullName evidence="1">Uncharacterized protein</fullName>
    </submittedName>
</protein>
<dbReference type="EMBL" id="JACEIK010001698">
    <property type="protein sequence ID" value="MCD7471557.1"/>
    <property type="molecule type" value="Genomic_DNA"/>
</dbReference>
<comment type="caution">
    <text evidence="1">The sequence shown here is derived from an EMBL/GenBank/DDBJ whole genome shotgun (WGS) entry which is preliminary data.</text>
</comment>
<feature type="non-terminal residue" evidence="1">
    <location>
        <position position="1"/>
    </location>
</feature>